<dbReference type="RefSeq" id="WP_132883245.1">
    <property type="nucleotide sequence ID" value="NZ_JBBGZA010000001.1"/>
</dbReference>
<evidence type="ECO:0000313" key="2">
    <source>
        <dbReference type="Proteomes" id="UP001380365"/>
    </source>
</evidence>
<accession>A0ABU8Q5R4</accession>
<name>A0ABU8Q5R4_9SPHN</name>
<dbReference type="Proteomes" id="UP001380365">
    <property type="component" value="Unassembled WGS sequence"/>
</dbReference>
<evidence type="ECO:0000313" key="1">
    <source>
        <dbReference type="EMBL" id="MEJ5094330.1"/>
    </source>
</evidence>
<dbReference type="EMBL" id="JBBGZA010000001">
    <property type="protein sequence ID" value="MEJ5094330.1"/>
    <property type="molecule type" value="Genomic_DNA"/>
</dbReference>
<organism evidence="1 2">
    <name type="scientific">Sphingomonas molluscorum</name>
    <dbReference type="NCBI Taxonomy" id="418184"/>
    <lineage>
        <taxon>Bacteria</taxon>
        <taxon>Pseudomonadati</taxon>
        <taxon>Pseudomonadota</taxon>
        <taxon>Alphaproteobacteria</taxon>
        <taxon>Sphingomonadales</taxon>
        <taxon>Sphingomonadaceae</taxon>
        <taxon>Sphingomonas</taxon>
    </lineage>
</organism>
<reference evidence="1 2" key="1">
    <citation type="submission" date="2023-12" db="EMBL/GenBank/DDBJ databases">
        <title>Gut-associated functions are favored during microbiome assembly across C. elegans life.</title>
        <authorList>
            <person name="Zimmermann J."/>
        </authorList>
    </citation>
    <scope>NUCLEOTIDE SEQUENCE [LARGE SCALE GENOMIC DNA]</scope>
    <source>
        <strain evidence="1 2">JUb134</strain>
    </source>
</reference>
<evidence type="ECO:0008006" key="3">
    <source>
        <dbReference type="Google" id="ProtNLM"/>
    </source>
</evidence>
<keyword evidence="2" id="KW-1185">Reference proteome</keyword>
<comment type="caution">
    <text evidence="1">The sequence shown here is derived from an EMBL/GenBank/DDBJ whole genome shotgun (WGS) entry which is preliminary data.</text>
</comment>
<sequence length="380" mass="40916">MLLASAAAAQEAPESAGGEVVVTAVRLEQTEQRLAACIARHCPPAEDVAASLSHVENQFVAGAYRDARRTIAEAIRRNRGFAKTNPVDVAVLYRADARIHAHLGDGDGMKAAMRGMLASLRAGLSETDPQTLYGRIELADGLSELGNIRGAEREYKAIAEDAAAAGQPTIRNFALLRTASLKVSLAQLSERFRPEARAALRQLKTSSASDATGFQLATEVLESRLAMAEGAADAVDALIARVQAEPASTPRLLYSEPVKLGAGKWDDPPLQSYEDQWIDVAFWIGPDGRTRDAALLRQSEHYSGGWNKRVLESLASRRYVPLALPPGDPGLLRVERYTITSRLATKLGSRIPQPTGLPRVEVLDLTMDAPPPGMNPQRAS</sequence>
<gene>
    <name evidence="1" type="ORF">WH159_07230</name>
</gene>
<proteinExistence type="predicted"/>
<protein>
    <recommendedName>
        <fullName evidence="3">TonB C-terminal domain-containing protein</fullName>
    </recommendedName>
</protein>